<name>A0A9W7L823_9STRA</name>
<reference evidence="2" key="1">
    <citation type="journal article" date="2023" name="Commun. Biol.">
        <title>Genome analysis of Parmales, the sister group of diatoms, reveals the evolutionary specialization of diatoms from phago-mixotrophs to photoautotrophs.</title>
        <authorList>
            <person name="Ban H."/>
            <person name="Sato S."/>
            <person name="Yoshikawa S."/>
            <person name="Yamada K."/>
            <person name="Nakamura Y."/>
            <person name="Ichinomiya M."/>
            <person name="Sato N."/>
            <person name="Blanc-Mathieu R."/>
            <person name="Endo H."/>
            <person name="Kuwata A."/>
            <person name="Ogata H."/>
        </authorList>
    </citation>
    <scope>NUCLEOTIDE SEQUENCE [LARGE SCALE GENOMIC DNA]</scope>
</reference>
<comment type="caution">
    <text evidence="1">The sequence shown here is derived from an EMBL/GenBank/DDBJ whole genome shotgun (WGS) entry which is preliminary data.</text>
</comment>
<dbReference type="Proteomes" id="UP001165065">
    <property type="component" value="Unassembled WGS sequence"/>
</dbReference>
<protein>
    <submittedName>
        <fullName evidence="1">Uncharacterized protein</fullName>
    </submittedName>
</protein>
<organism evidence="1 2">
    <name type="scientific">Triparma columacea</name>
    <dbReference type="NCBI Taxonomy" id="722753"/>
    <lineage>
        <taxon>Eukaryota</taxon>
        <taxon>Sar</taxon>
        <taxon>Stramenopiles</taxon>
        <taxon>Ochrophyta</taxon>
        <taxon>Bolidophyceae</taxon>
        <taxon>Parmales</taxon>
        <taxon>Triparmaceae</taxon>
        <taxon>Triparma</taxon>
    </lineage>
</organism>
<sequence>MQIKADMRPQAIFIVGVEDWTRYEGQSLMRAEGHGNLIRSQIRRQPKNDLIEPCYPRKIGGRLCVQGELRNPITKCFVRLILISARVAGAHLGYKLVPVWAEEGDVRGISLRVTNFNTILFGP</sequence>
<evidence type="ECO:0000313" key="2">
    <source>
        <dbReference type="Proteomes" id="UP001165065"/>
    </source>
</evidence>
<dbReference type="EMBL" id="BRYA01000096">
    <property type="protein sequence ID" value="GMI39040.1"/>
    <property type="molecule type" value="Genomic_DNA"/>
</dbReference>
<accession>A0A9W7L823</accession>
<proteinExistence type="predicted"/>
<evidence type="ECO:0000313" key="1">
    <source>
        <dbReference type="EMBL" id="GMI39040.1"/>
    </source>
</evidence>
<keyword evidence="2" id="KW-1185">Reference proteome</keyword>
<gene>
    <name evidence="1" type="ORF">TrCOL_g10890</name>
</gene>
<dbReference type="AlphaFoldDB" id="A0A9W7L823"/>